<proteinExistence type="predicted"/>
<comment type="caution">
    <text evidence="1">The sequence shown here is derived from an EMBL/GenBank/DDBJ whole genome shotgun (WGS) entry which is preliminary data.</text>
</comment>
<sequence length="110" mass="12652">MKDGNDIYKEIAGILLNVAPENSEKVKLIAEMKYGDDHCEFEYWATDSLGREAWFSPQEARTDVLLMNLLVELRSYFRANNLFKGSRPWIGAIVAIDISKQKISLDFSYE</sequence>
<gene>
    <name evidence="1" type="ORF">PIQ37_11855</name>
</gene>
<dbReference type="EMBL" id="JAQJCQ010000009">
    <property type="protein sequence ID" value="MEL4892121.1"/>
    <property type="molecule type" value="Genomic_DNA"/>
</dbReference>
<dbReference type="SUPFAM" id="SSF160424">
    <property type="entry name" value="BH3703-like"/>
    <property type="match status" value="1"/>
</dbReference>
<dbReference type="InterPro" id="IPR036170">
    <property type="entry name" value="YezG-like_sf"/>
</dbReference>
<dbReference type="RefSeq" id="WP_342073620.1">
    <property type="nucleotide sequence ID" value="NZ_JAQJCQ010000009.1"/>
</dbReference>
<organism evidence="1 2">
    <name type="scientific">Xanthomonas protegens</name>
    <dbReference type="NCBI Taxonomy" id="3380705"/>
    <lineage>
        <taxon>Bacteria</taxon>
        <taxon>Pseudomonadati</taxon>
        <taxon>Pseudomonadota</taxon>
        <taxon>Gammaproteobacteria</taxon>
        <taxon>Lysobacterales</taxon>
        <taxon>Lysobacteraceae</taxon>
        <taxon>Xanthomonas</taxon>
    </lineage>
</organism>
<dbReference type="Proteomes" id="UP001486626">
    <property type="component" value="Unassembled WGS sequence"/>
</dbReference>
<accession>A0ABU9LBN0</accession>
<name>A0ABU9LBN0_9XANT</name>
<evidence type="ECO:0000313" key="1">
    <source>
        <dbReference type="EMBL" id="MEL4892121.1"/>
    </source>
</evidence>
<keyword evidence="2" id="KW-1185">Reference proteome</keyword>
<protein>
    <submittedName>
        <fullName evidence="1">Uncharacterized protein</fullName>
    </submittedName>
</protein>
<reference evidence="1 2" key="1">
    <citation type="journal article" date="2024" name="FEMS Microbiol. Lett.">
        <title>Xanthomonas protegens sp. nov., a novel rice seed-associated bacterium, provides in vivo protection against X. oryzae pv. oryzae, the bacterial leaf blight pathogen.</title>
        <authorList>
            <person name="Rana R."/>
            <person name="Sharma A."/>
            <person name="Madhavan V.N."/>
            <person name="Korpole S."/>
            <person name="Sonti R.V."/>
            <person name="Patel H.K."/>
            <person name="Patil P.B."/>
        </authorList>
    </citation>
    <scope>NUCLEOTIDE SEQUENCE [LARGE SCALE GENOMIC DNA]</scope>
    <source>
        <strain evidence="1 2">PPL118</strain>
    </source>
</reference>
<evidence type="ECO:0000313" key="2">
    <source>
        <dbReference type="Proteomes" id="UP001486626"/>
    </source>
</evidence>